<organism evidence="2 3">
    <name type="scientific">Glycomyces rutgersensis</name>
    <dbReference type="NCBI Taxonomy" id="58115"/>
    <lineage>
        <taxon>Bacteria</taxon>
        <taxon>Bacillati</taxon>
        <taxon>Actinomycetota</taxon>
        <taxon>Actinomycetes</taxon>
        <taxon>Glycomycetales</taxon>
        <taxon>Glycomycetaceae</taxon>
        <taxon>Glycomyces</taxon>
    </lineage>
</organism>
<evidence type="ECO:0000313" key="2">
    <source>
        <dbReference type="EMBL" id="GAA2331554.1"/>
    </source>
</evidence>
<name>A0ABP5SLG1_9ACTN</name>
<comment type="caution">
    <text evidence="2">The sequence shown here is derived from an EMBL/GenBank/DDBJ whole genome shotgun (WGS) entry which is preliminary data.</text>
</comment>
<protein>
    <recommendedName>
        <fullName evidence="4">DUF4244 domain-containing protein</fullName>
    </recommendedName>
</protein>
<dbReference type="Pfam" id="PF14029">
    <property type="entry name" value="DUF4244"/>
    <property type="match status" value="1"/>
</dbReference>
<evidence type="ECO:0000313" key="3">
    <source>
        <dbReference type="Proteomes" id="UP001501584"/>
    </source>
</evidence>
<feature type="compositionally biased region" description="Polar residues" evidence="1">
    <location>
        <begin position="88"/>
        <end position="127"/>
    </location>
</feature>
<evidence type="ECO:0000256" key="1">
    <source>
        <dbReference type="SAM" id="MobiDB-lite"/>
    </source>
</evidence>
<feature type="region of interest" description="Disordered" evidence="1">
    <location>
        <begin position="1"/>
        <end position="160"/>
    </location>
</feature>
<feature type="compositionally biased region" description="Basic and acidic residues" evidence="1">
    <location>
        <begin position="128"/>
        <end position="147"/>
    </location>
</feature>
<feature type="compositionally biased region" description="Basic and acidic residues" evidence="1">
    <location>
        <begin position="75"/>
        <end position="87"/>
    </location>
</feature>
<gene>
    <name evidence="2" type="ORF">GCM10010403_24050</name>
</gene>
<sequence length="217" mass="23610">MHANTHTTMALPTRRDRSDHWAPSRPDTCQTACRPESRRQPACEPGGTHPRPACGRLCDFDQPKNPDQRAPQPDQEAKPDQSERQPKTDQPATSPQTSAVASATATKPWSPGSNRSRTPITAGPSTLTDERPTDPKRRPSPRPRPEDEWSPGRMRATVKPSWSDRFASRVRGESGMSTAEYAVGTLAAVAFAGVLLKVLTSGPVQTALSDLIERALS</sequence>
<feature type="compositionally biased region" description="Polar residues" evidence="1">
    <location>
        <begin position="1"/>
        <end position="10"/>
    </location>
</feature>
<dbReference type="Proteomes" id="UP001501584">
    <property type="component" value="Unassembled WGS sequence"/>
</dbReference>
<reference evidence="3" key="1">
    <citation type="journal article" date="2019" name="Int. J. Syst. Evol. Microbiol.">
        <title>The Global Catalogue of Microorganisms (GCM) 10K type strain sequencing project: providing services to taxonomists for standard genome sequencing and annotation.</title>
        <authorList>
            <consortium name="The Broad Institute Genomics Platform"/>
            <consortium name="The Broad Institute Genome Sequencing Center for Infectious Disease"/>
            <person name="Wu L."/>
            <person name="Ma J."/>
        </authorList>
    </citation>
    <scope>NUCLEOTIDE SEQUENCE [LARGE SCALE GENOMIC DNA]</scope>
    <source>
        <strain evidence="3">JCM 6238</strain>
    </source>
</reference>
<dbReference type="InterPro" id="IPR025338">
    <property type="entry name" value="DUF4244"/>
</dbReference>
<proteinExistence type="predicted"/>
<evidence type="ECO:0008006" key="4">
    <source>
        <dbReference type="Google" id="ProtNLM"/>
    </source>
</evidence>
<feature type="compositionally biased region" description="Basic and acidic residues" evidence="1">
    <location>
        <begin position="13"/>
        <end position="22"/>
    </location>
</feature>
<accession>A0ABP5SLG1</accession>
<keyword evidence="3" id="KW-1185">Reference proteome</keyword>
<feature type="compositionally biased region" description="Basic and acidic residues" evidence="1">
    <location>
        <begin position="58"/>
        <end position="67"/>
    </location>
</feature>
<dbReference type="EMBL" id="BAAASX010000004">
    <property type="protein sequence ID" value="GAA2331554.1"/>
    <property type="molecule type" value="Genomic_DNA"/>
</dbReference>